<proteinExistence type="inferred from homology"/>
<dbReference type="Gene3D" id="3.90.199.10">
    <property type="entry name" value="Topoisomerase II, domain 5"/>
    <property type="match status" value="1"/>
</dbReference>
<keyword evidence="3 6" id="KW-0799">Topoisomerase</keyword>
<dbReference type="AlphaFoldDB" id="A0A0N9YBA2"/>
<dbReference type="Proteomes" id="UP000057134">
    <property type="component" value="Chromosome"/>
</dbReference>
<evidence type="ECO:0000256" key="4">
    <source>
        <dbReference type="ARBA" id="ARBA00023125"/>
    </source>
</evidence>
<dbReference type="GO" id="GO:0009330">
    <property type="term" value="C:DNA topoisomerase type II (double strand cut, ATP-hydrolyzing) complex"/>
    <property type="evidence" value="ECO:0007669"/>
    <property type="project" value="TreeGrafter"/>
</dbReference>
<dbReference type="InterPro" id="IPR013757">
    <property type="entry name" value="Topo_IIA_A_a_sf"/>
</dbReference>
<dbReference type="EMBL" id="CP011269">
    <property type="protein sequence ID" value="ALI24264.1"/>
    <property type="molecule type" value="Genomic_DNA"/>
</dbReference>
<dbReference type="SMR" id="A0A0N9YBA2"/>
<reference evidence="9 10" key="1">
    <citation type="journal article" date="2015" name="MBio">
        <title>Enzymatic Degradation of Phenazines Can Generate Energy and Protect Sensitive Organisms from Toxicity.</title>
        <authorList>
            <person name="Costa K.C."/>
            <person name="Bergkessel M."/>
            <person name="Saunders S."/>
            <person name="Korlach J."/>
            <person name="Newman D.K."/>
        </authorList>
    </citation>
    <scope>NUCLEOTIDE SEQUENCE [LARGE SCALE GENOMIC DNA]</scope>
    <source>
        <strain evidence="9 10">CT6</strain>
    </source>
</reference>
<dbReference type="GO" id="GO:0003677">
    <property type="term" value="F:DNA binding"/>
    <property type="evidence" value="ECO:0007669"/>
    <property type="project" value="UniProtKB-UniRule"/>
</dbReference>
<dbReference type="SMART" id="SM00434">
    <property type="entry name" value="TOP4c"/>
    <property type="match status" value="1"/>
</dbReference>
<accession>A0A0N9YBA2</accession>
<comment type="similarity">
    <text evidence="2">Belongs to the type II topoisomerase GyrA/ParC subunit family.</text>
</comment>
<dbReference type="InterPro" id="IPR035516">
    <property type="entry name" value="Gyrase/topoIV_suA_C"/>
</dbReference>
<sequence>MTATLDIPEQNPDLVLDQSADDYWNHYQLTFALYSVSDRAIPSAFDGLKPGQRRLLYQMHESKLLPGNKPQKSSKICSAVTGNLHPHGGASMYGAAALMAAEFQRVKVIDGQGAFPRIQGDIPAADRYTEMRLSAPGAALTAELDDHAVPMVQTFDGEWTEPTMLPAQWPVLLCNGAVGIAEGWATKVPAHNPREVMAACRALLARPNTTDDTLMKLLPGPDWGCGATVVGTNGLREYITTGRGQFTVRGTLTVDGKNVVITELPPGVASNTVQDRIRALVESGELSGVADMSDLTDRRNGLRIVVTAKRGHSAETIREQLLALTPLESTFAASLVALDEDRVPRWWNVRELIGAFLHLRDSVVLHRSEYRLEKVTARRHLVAGLMKIHLDIDKAVAIIRASDTVDDARQGLQQQFKIDEEQANYVLALQLRRLTKLDVIELQAEADKLDAEFAELTELVSNPDARRAVIDKELVETAKLFKGPEFDRRTVLDAEATPVTSGADEDGPRERKVNAAWRLDDRGVFSDSHGELLTSGLGWAVWTDGRVKFTTGNGLPFKIRDIPVAPDITGLLCSGVLPDGYHLALVTRRGKILRIDPAAVNPQGAAGNGVAGVKLVAGDPEDTVIAALPVTCQNGEAILSISEKGWKVTEVADIPVKGRGGAGVGFHPFVTGEDALLSATISPTGFVRGKRAVRAENRAKASVKGSGGNEVTPAPSESSN</sequence>
<dbReference type="InterPro" id="IPR002205">
    <property type="entry name" value="Topo_IIA_dom_A"/>
</dbReference>
<dbReference type="GO" id="GO:0005737">
    <property type="term" value="C:cytoplasm"/>
    <property type="evidence" value="ECO:0007669"/>
    <property type="project" value="TreeGrafter"/>
</dbReference>
<dbReference type="STRING" id="1766.XA26_03980"/>
<dbReference type="InterPro" id="IPR013758">
    <property type="entry name" value="Topo_IIA_A/C_ab"/>
</dbReference>
<dbReference type="InterPro" id="IPR013760">
    <property type="entry name" value="Topo_IIA-like_dom_sf"/>
</dbReference>
<dbReference type="Gene3D" id="2.120.10.90">
    <property type="entry name" value="DNA gyrase/topoisomerase IV, subunit A, C-terminal"/>
    <property type="match status" value="1"/>
</dbReference>
<dbReference type="Gene3D" id="3.30.1360.40">
    <property type="match status" value="1"/>
</dbReference>
<organism evidence="9 10">
    <name type="scientific">Mycolicibacterium fortuitum</name>
    <name type="common">Mycobacterium fortuitum</name>
    <dbReference type="NCBI Taxonomy" id="1766"/>
    <lineage>
        <taxon>Bacteria</taxon>
        <taxon>Bacillati</taxon>
        <taxon>Actinomycetota</taxon>
        <taxon>Actinomycetes</taxon>
        <taxon>Mycobacteriales</taxon>
        <taxon>Mycobacteriaceae</taxon>
        <taxon>Mycolicibacterium</taxon>
    </lineage>
</organism>
<keyword evidence="5 6" id="KW-0413">Isomerase</keyword>
<name>A0A0N9YBA2_MYCFO</name>
<feature type="region of interest" description="Disordered" evidence="7">
    <location>
        <begin position="697"/>
        <end position="720"/>
    </location>
</feature>
<evidence type="ECO:0000259" key="8">
    <source>
        <dbReference type="PROSITE" id="PS52040"/>
    </source>
</evidence>
<gene>
    <name evidence="9" type="ORF">XA26_03980</name>
</gene>
<feature type="active site" description="O-(5'-phospho-DNA)-tyrosine intermediate" evidence="6">
    <location>
        <position position="128"/>
    </location>
</feature>
<protein>
    <submittedName>
        <fullName evidence="9">Topoisomerase IV subunit A</fullName>
        <ecNumber evidence="9">5.99.1.-</ecNumber>
    </submittedName>
</protein>
<dbReference type="KEGG" id="mft:XA26_03980"/>
<feature type="domain" description="Topo IIA-type catalytic" evidence="8">
    <location>
        <begin position="41"/>
        <end position="507"/>
    </location>
</feature>
<dbReference type="PROSITE" id="PS52040">
    <property type="entry name" value="TOPO_IIA"/>
    <property type="match status" value="1"/>
</dbReference>
<evidence type="ECO:0000256" key="1">
    <source>
        <dbReference type="ARBA" id="ARBA00000185"/>
    </source>
</evidence>
<dbReference type="Pfam" id="PF00521">
    <property type="entry name" value="DNA_topoisoIV"/>
    <property type="match status" value="1"/>
</dbReference>
<dbReference type="SUPFAM" id="SSF101904">
    <property type="entry name" value="GyrA/ParC C-terminal domain-like"/>
    <property type="match status" value="1"/>
</dbReference>
<keyword evidence="10" id="KW-1185">Reference proteome</keyword>
<dbReference type="Gene3D" id="1.10.268.10">
    <property type="entry name" value="Topoisomerase, domain 3"/>
    <property type="match status" value="1"/>
</dbReference>
<dbReference type="PANTHER" id="PTHR43493">
    <property type="entry name" value="DNA GYRASE/TOPOISOMERASE SUBUNIT A"/>
    <property type="match status" value="1"/>
</dbReference>
<evidence type="ECO:0000256" key="3">
    <source>
        <dbReference type="ARBA" id="ARBA00023029"/>
    </source>
</evidence>
<dbReference type="PATRIC" id="fig|1766.6.peg.394"/>
<dbReference type="EC" id="5.99.1.-" evidence="9"/>
<keyword evidence="4 6" id="KW-0238">DNA-binding</keyword>
<dbReference type="GO" id="GO:0005524">
    <property type="term" value="F:ATP binding"/>
    <property type="evidence" value="ECO:0007669"/>
    <property type="project" value="InterPro"/>
</dbReference>
<dbReference type="RefSeq" id="WP_054600849.1">
    <property type="nucleotide sequence ID" value="NZ_CP011269.1"/>
</dbReference>
<evidence type="ECO:0000256" key="2">
    <source>
        <dbReference type="ARBA" id="ARBA00008263"/>
    </source>
</evidence>
<dbReference type="CDD" id="cd00187">
    <property type="entry name" value="TOP4c"/>
    <property type="match status" value="1"/>
</dbReference>
<comment type="catalytic activity">
    <reaction evidence="1 6">
        <text>ATP-dependent breakage, passage and rejoining of double-stranded DNA.</text>
        <dbReference type="EC" id="5.6.2.2"/>
    </reaction>
</comment>
<dbReference type="SUPFAM" id="SSF56719">
    <property type="entry name" value="Type II DNA topoisomerase"/>
    <property type="match status" value="1"/>
</dbReference>
<evidence type="ECO:0000256" key="5">
    <source>
        <dbReference type="ARBA" id="ARBA00023235"/>
    </source>
</evidence>
<evidence type="ECO:0000313" key="10">
    <source>
        <dbReference type="Proteomes" id="UP000057134"/>
    </source>
</evidence>
<dbReference type="PANTHER" id="PTHR43493:SF5">
    <property type="entry name" value="DNA GYRASE SUBUNIT A, CHLOROPLASTIC_MITOCHONDRIAL"/>
    <property type="match status" value="1"/>
</dbReference>
<evidence type="ECO:0000313" key="9">
    <source>
        <dbReference type="EMBL" id="ALI24264.1"/>
    </source>
</evidence>
<dbReference type="GO" id="GO:0006265">
    <property type="term" value="P:DNA topological change"/>
    <property type="evidence" value="ECO:0007669"/>
    <property type="project" value="UniProtKB-UniRule"/>
</dbReference>
<evidence type="ECO:0000256" key="7">
    <source>
        <dbReference type="SAM" id="MobiDB-lite"/>
    </source>
</evidence>
<dbReference type="InterPro" id="IPR050220">
    <property type="entry name" value="Type_II_DNA_Topoisomerases"/>
</dbReference>
<evidence type="ECO:0000256" key="6">
    <source>
        <dbReference type="PROSITE-ProRule" id="PRU01384"/>
    </source>
</evidence>
<dbReference type="GO" id="GO:0034335">
    <property type="term" value="F:DNA negative supercoiling activity"/>
    <property type="evidence" value="ECO:0007669"/>
    <property type="project" value="UniProtKB-ARBA"/>
</dbReference>